<gene>
    <name evidence="1" type="ORF">IEO21_04577</name>
</gene>
<dbReference type="EMBL" id="JADOXO010000070">
    <property type="protein sequence ID" value="KAF9815480.1"/>
    <property type="molecule type" value="Genomic_DNA"/>
</dbReference>
<reference evidence="1" key="2">
    <citation type="journal article" name="Front. Microbiol.">
        <title>Degradative Capacity of Two Strains of Rhodonia placenta: From Phenotype to Genotype.</title>
        <authorList>
            <person name="Kolle M."/>
            <person name="Horta M.A.C."/>
            <person name="Nowrousian M."/>
            <person name="Ohm R.A."/>
            <person name="Benz J.P."/>
            <person name="Pilgard A."/>
        </authorList>
    </citation>
    <scope>NUCLEOTIDE SEQUENCE</scope>
    <source>
        <strain evidence="1">FPRL280</strain>
    </source>
</reference>
<comment type="caution">
    <text evidence="1">The sequence shown here is derived from an EMBL/GenBank/DDBJ whole genome shotgun (WGS) entry which is preliminary data.</text>
</comment>
<organism evidence="1 2">
    <name type="scientific">Rhodonia placenta</name>
    <dbReference type="NCBI Taxonomy" id="104341"/>
    <lineage>
        <taxon>Eukaryota</taxon>
        <taxon>Fungi</taxon>
        <taxon>Dikarya</taxon>
        <taxon>Basidiomycota</taxon>
        <taxon>Agaricomycotina</taxon>
        <taxon>Agaricomycetes</taxon>
        <taxon>Polyporales</taxon>
        <taxon>Adustoporiaceae</taxon>
        <taxon>Rhodonia</taxon>
    </lineage>
</organism>
<sequence length="281" mass="31992">MIIDSAAEWSVSLNGDWEWEQVKFEERSQLVGFARLLKNRPYLCAHVKVIEISDSKTILQVKKHKKWQPLATFPLMFARKLPAVHRLYLDDGPLHTTPISPCFHPSLAEFASISNVVVRDLTFMSVHPFVRLLLSMPGLRDLTCDGLRWSQHGVERSQLPLQASRPQLRVLRLLDNDVFPESTRNAAYKDIAEAFDIMTICHTLAEFHLIAQLELVHFIDTGLNRLVSRPESRLRALSLSLSAGGLGVYDIDQPDLHDWGVQADTQVRESYMPDSLPRFAD</sequence>
<evidence type="ECO:0000313" key="2">
    <source>
        <dbReference type="Proteomes" id="UP000639403"/>
    </source>
</evidence>
<dbReference type="Proteomes" id="UP000639403">
    <property type="component" value="Unassembled WGS sequence"/>
</dbReference>
<dbReference type="AlphaFoldDB" id="A0A8H7P3J6"/>
<protein>
    <recommendedName>
        <fullName evidence="3">F-box domain-containing protein</fullName>
    </recommendedName>
</protein>
<accession>A0A8H7P3J6</accession>
<evidence type="ECO:0008006" key="3">
    <source>
        <dbReference type="Google" id="ProtNLM"/>
    </source>
</evidence>
<reference evidence="1" key="1">
    <citation type="submission" date="2020-11" db="EMBL/GenBank/DDBJ databases">
        <authorList>
            <person name="Koelle M."/>
            <person name="Horta M.A.C."/>
            <person name="Nowrousian M."/>
            <person name="Ohm R.A."/>
            <person name="Benz P."/>
            <person name="Pilgard A."/>
        </authorList>
    </citation>
    <scope>NUCLEOTIDE SEQUENCE</scope>
    <source>
        <strain evidence="1">FPRL280</strain>
    </source>
</reference>
<evidence type="ECO:0000313" key="1">
    <source>
        <dbReference type="EMBL" id="KAF9815480.1"/>
    </source>
</evidence>
<name>A0A8H7P3J6_9APHY</name>
<proteinExistence type="predicted"/>